<name>A0A9Q0YEV3_HOLLE</name>
<accession>A0A9Q0YEV3</accession>
<keyword evidence="1" id="KW-1133">Transmembrane helix</keyword>
<keyword evidence="3" id="KW-1185">Reference proteome</keyword>
<proteinExistence type="predicted"/>
<gene>
    <name evidence="2" type="ORF">HOLleu_43068</name>
</gene>
<protein>
    <submittedName>
        <fullName evidence="2">Uncharacterized protein</fullName>
    </submittedName>
</protein>
<dbReference type="AlphaFoldDB" id="A0A9Q0YEV3"/>
<keyword evidence="1" id="KW-0472">Membrane</keyword>
<comment type="caution">
    <text evidence="2">The sequence shown here is derived from an EMBL/GenBank/DDBJ whole genome shotgun (WGS) entry which is preliminary data.</text>
</comment>
<evidence type="ECO:0000313" key="2">
    <source>
        <dbReference type="EMBL" id="KAJ8018762.1"/>
    </source>
</evidence>
<reference evidence="2" key="1">
    <citation type="submission" date="2021-10" db="EMBL/GenBank/DDBJ databases">
        <title>Tropical sea cucumber genome reveals ecological adaptation and Cuvierian tubules defense mechanism.</title>
        <authorList>
            <person name="Chen T."/>
        </authorList>
    </citation>
    <scope>NUCLEOTIDE SEQUENCE</scope>
    <source>
        <strain evidence="2">Nanhai2018</strain>
        <tissue evidence="2">Muscle</tissue>
    </source>
</reference>
<sequence>MTSSPVLLLTLCVLSMIATSAFWFFKGQCRGRKSDVGSKKSSEDEESISLTFPGENMTQEIFEKELAIELSMLKMEIAQNLGVEETLRLSSRLHFCPEEQNSINSSKNPSVTLMKMLCNGSANSVMHKLAILEVTTRKLEMTEINKVVDGFIRNHFRSTFMLKVDIARDGKPTYEHEAQRLWEKVLRDYSQCANIVDLQNFFENEYDATTSSILEGSLLIRLKISSAKCLKKLWRDIRSGQLRLRISPFFVNFNQLQKDRNMPFELYITYDEKAYKILQAKLQVFMFPFRGEFSRARNIHQ</sequence>
<evidence type="ECO:0000256" key="1">
    <source>
        <dbReference type="SAM" id="Phobius"/>
    </source>
</evidence>
<dbReference type="Proteomes" id="UP001152320">
    <property type="component" value="Unassembled WGS sequence"/>
</dbReference>
<feature type="transmembrane region" description="Helical" evidence="1">
    <location>
        <begin position="6"/>
        <end position="25"/>
    </location>
</feature>
<evidence type="ECO:0000313" key="3">
    <source>
        <dbReference type="Proteomes" id="UP001152320"/>
    </source>
</evidence>
<organism evidence="2 3">
    <name type="scientific">Holothuria leucospilota</name>
    <name type="common">Black long sea cucumber</name>
    <name type="synonym">Mertensiothuria leucospilota</name>
    <dbReference type="NCBI Taxonomy" id="206669"/>
    <lineage>
        <taxon>Eukaryota</taxon>
        <taxon>Metazoa</taxon>
        <taxon>Echinodermata</taxon>
        <taxon>Eleutherozoa</taxon>
        <taxon>Echinozoa</taxon>
        <taxon>Holothuroidea</taxon>
        <taxon>Aspidochirotacea</taxon>
        <taxon>Aspidochirotida</taxon>
        <taxon>Holothuriidae</taxon>
        <taxon>Holothuria</taxon>
    </lineage>
</organism>
<dbReference type="EMBL" id="JAIZAY010000200">
    <property type="protein sequence ID" value="KAJ8018762.1"/>
    <property type="molecule type" value="Genomic_DNA"/>
</dbReference>
<keyword evidence="1" id="KW-0812">Transmembrane</keyword>